<evidence type="ECO:0000313" key="1">
    <source>
        <dbReference type="EMBL" id="QND71140.1"/>
    </source>
</evidence>
<accession>A0A7G6TWK8</accession>
<name>A0A7G6TWK8_9BRAD</name>
<reference evidence="2" key="1">
    <citation type="journal article" date="2020" name="Mol. Plant Microbe">
        <title>Rhizobial microsymbionts of the narrowly endemic Oxytropis species growing in Kamchatka are characterized by significant genetic diversity and possess a set of genes that are associated with T3SS and T6SS secretion systems and can affect the development of symbiosis.</title>
        <authorList>
            <person name="Safronova V."/>
            <person name="Guro P."/>
            <person name="Sazanova A."/>
            <person name="Kuznetsova I."/>
            <person name="Belimov A."/>
            <person name="Yakubov V."/>
            <person name="Chirak E."/>
            <person name="Afonin A."/>
            <person name="Gogolev Y."/>
            <person name="Andronov E."/>
            <person name="Tikhonovich I."/>
        </authorList>
    </citation>
    <scope>NUCLEOTIDE SEQUENCE [LARGE SCALE GENOMIC DNA]</scope>
    <source>
        <strain evidence="2">581</strain>
    </source>
</reference>
<sequence>MLLGVLEKRFKEAKFDGWQGYALLDLPDGEDPRNDCFERLKATLDIVPVALRDRADRFLEINAAWFDEVLKDLCENVGWDFFPENAGAFVVALIDKLKNSSPETTWGWRAAPPSREELGFFDPYGSSGCNPILYSEPKNYAGSALELYDERCIGSTTASSGSLPDNGSVVVAGADVAEMVDGRIARLTVGPLIDENADAPRAAGDRP</sequence>
<dbReference type="RefSeq" id="WP_184516577.1">
    <property type="nucleotide sequence ID" value="NZ_CP050292.1"/>
</dbReference>
<evidence type="ECO:0000313" key="2">
    <source>
        <dbReference type="Proteomes" id="UP000515291"/>
    </source>
</evidence>
<dbReference type="Proteomes" id="UP000515291">
    <property type="component" value="Chromosome"/>
</dbReference>
<protein>
    <submittedName>
        <fullName evidence="1">Uncharacterized protein</fullName>
    </submittedName>
</protein>
<dbReference type="AlphaFoldDB" id="A0A7G6TWK8"/>
<dbReference type="KEGG" id="trb:HB776_07720"/>
<dbReference type="EMBL" id="CP050292">
    <property type="protein sequence ID" value="QND71140.1"/>
    <property type="molecule type" value="Genomic_DNA"/>
</dbReference>
<organism evidence="1 2">
    <name type="scientific">Tardiphaga robiniae</name>
    <dbReference type="NCBI Taxonomy" id="943830"/>
    <lineage>
        <taxon>Bacteria</taxon>
        <taxon>Pseudomonadati</taxon>
        <taxon>Pseudomonadota</taxon>
        <taxon>Alphaproteobacteria</taxon>
        <taxon>Hyphomicrobiales</taxon>
        <taxon>Nitrobacteraceae</taxon>
        <taxon>Tardiphaga</taxon>
    </lineage>
</organism>
<gene>
    <name evidence="1" type="ORF">HB776_07720</name>
</gene>
<proteinExistence type="predicted"/>